<evidence type="ECO:0000313" key="1">
    <source>
        <dbReference type="EMBL" id="ABO96928.1"/>
    </source>
</evidence>
<dbReference type="KEGG" id="olu:OSTLU_32521"/>
<dbReference type="GeneID" id="5002950"/>
<dbReference type="Proteomes" id="UP000001568">
    <property type="component" value="Chromosome 7"/>
</dbReference>
<dbReference type="Gramene" id="ABO96928">
    <property type="protein sequence ID" value="ABO96928"/>
    <property type="gene ID" value="OSTLU_32521"/>
</dbReference>
<keyword evidence="2" id="KW-1185">Reference proteome</keyword>
<dbReference type="AlphaFoldDB" id="A4RZV4"/>
<reference evidence="1 2" key="1">
    <citation type="journal article" date="2007" name="Proc. Natl. Acad. Sci. U.S.A.">
        <title>The tiny eukaryote Ostreococcus provides genomic insights into the paradox of plankton speciation.</title>
        <authorList>
            <person name="Palenik B."/>
            <person name="Grimwood J."/>
            <person name="Aerts A."/>
            <person name="Rouze P."/>
            <person name="Salamov A."/>
            <person name="Putnam N."/>
            <person name="Dupont C."/>
            <person name="Jorgensen R."/>
            <person name="Derelle E."/>
            <person name="Rombauts S."/>
            <person name="Zhou K."/>
            <person name="Otillar R."/>
            <person name="Merchant S.S."/>
            <person name="Podell S."/>
            <person name="Gaasterland T."/>
            <person name="Napoli C."/>
            <person name="Gendler K."/>
            <person name="Manuell A."/>
            <person name="Tai V."/>
            <person name="Vallon O."/>
            <person name="Piganeau G."/>
            <person name="Jancek S."/>
            <person name="Heijde M."/>
            <person name="Jabbari K."/>
            <person name="Bowler C."/>
            <person name="Lohr M."/>
            <person name="Robbens S."/>
            <person name="Werner G."/>
            <person name="Dubchak I."/>
            <person name="Pazour G.J."/>
            <person name="Ren Q."/>
            <person name="Paulsen I."/>
            <person name="Delwiche C."/>
            <person name="Schmutz J."/>
            <person name="Rokhsar D."/>
            <person name="Van de Peer Y."/>
            <person name="Moreau H."/>
            <person name="Grigoriev I.V."/>
        </authorList>
    </citation>
    <scope>NUCLEOTIDE SEQUENCE [LARGE SCALE GENOMIC DNA]</scope>
    <source>
        <strain evidence="1 2">CCE9901</strain>
    </source>
</reference>
<proteinExistence type="predicted"/>
<dbReference type="HOGENOM" id="CLU_2562513_0_0_1"/>
<gene>
    <name evidence="1" type="ORF">OSTLU_32521</name>
</gene>
<sequence length="82" mass="8613">MGARDADAACALRDDEVSNALFELTALAGLDVRREVHDAVLELSRARVVPTATAQVLRSLASKAADARAAGLEDALRAPARE</sequence>
<dbReference type="RefSeq" id="XP_001418635.1">
    <property type="nucleotide sequence ID" value="XM_001418598.1"/>
</dbReference>
<name>A4RZV4_OSTLU</name>
<dbReference type="EMBL" id="CP000587">
    <property type="protein sequence ID" value="ABO96928.1"/>
    <property type="molecule type" value="Genomic_DNA"/>
</dbReference>
<accession>A4RZV4</accession>
<organism evidence="1 2">
    <name type="scientific">Ostreococcus lucimarinus (strain CCE9901)</name>
    <dbReference type="NCBI Taxonomy" id="436017"/>
    <lineage>
        <taxon>Eukaryota</taxon>
        <taxon>Viridiplantae</taxon>
        <taxon>Chlorophyta</taxon>
        <taxon>Mamiellophyceae</taxon>
        <taxon>Mamiellales</taxon>
        <taxon>Bathycoccaceae</taxon>
        <taxon>Ostreococcus</taxon>
    </lineage>
</organism>
<dbReference type="OMA" id="TKSAMRQ"/>
<evidence type="ECO:0000313" key="2">
    <source>
        <dbReference type="Proteomes" id="UP000001568"/>
    </source>
</evidence>
<protein>
    <submittedName>
        <fullName evidence="1">Uncharacterized protein</fullName>
    </submittedName>
</protein>
<dbReference type="OrthoDB" id="498423at2759"/>